<dbReference type="Pfam" id="PF14619">
    <property type="entry name" value="SnAC"/>
    <property type="match status" value="1"/>
</dbReference>
<evidence type="ECO:0000256" key="1">
    <source>
        <dbReference type="ARBA" id="ARBA00004123"/>
    </source>
</evidence>
<feature type="domain" description="Helicase C-terminal" evidence="8">
    <location>
        <begin position="1272"/>
        <end position="1418"/>
    </location>
</feature>
<feature type="region of interest" description="Disordered" evidence="6">
    <location>
        <begin position="2055"/>
        <end position="2136"/>
    </location>
</feature>
<keyword evidence="10" id="KW-1185">Reference proteome</keyword>
<reference evidence="11" key="1">
    <citation type="submission" date="2025-08" db="UniProtKB">
        <authorList>
            <consortium name="RefSeq"/>
        </authorList>
    </citation>
    <scope>IDENTIFICATION</scope>
    <source>
        <tissue evidence="11">Stem</tissue>
    </source>
</reference>
<feature type="compositionally biased region" description="Polar residues" evidence="6">
    <location>
        <begin position="2471"/>
        <end position="2481"/>
    </location>
</feature>
<feature type="compositionally biased region" description="Basic and acidic residues" evidence="6">
    <location>
        <begin position="1572"/>
        <end position="1589"/>
    </location>
</feature>
<feature type="domain" description="Helicase ATP-binding" evidence="7">
    <location>
        <begin position="961"/>
        <end position="1128"/>
    </location>
</feature>
<dbReference type="SMART" id="SM01314">
    <property type="entry name" value="SnAC"/>
    <property type="match status" value="1"/>
</dbReference>
<accession>A0ABM3KWE1</accession>
<keyword evidence="3" id="KW-0805">Transcription regulation</keyword>
<evidence type="ECO:0000256" key="5">
    <source>
        <dbReference type="ARBA" id="ARBA00023242"/>
    </source>
</evidence>
<feature type="region of interest" description="Disordered" evidence="6">
    <location>
        <begin position="2326"/>
        <end position="2352"/>
    </location>
</feature>
<dbReference type="InterPro" id="IPR027417">
    <property type="entry name" value="P-loop_NTPase"/>
</dbReference>
<dbReference type="SUPFAM" id="SSF52540">
    <property type="entry name" value="P-loop containing nucleoside triphosphate hydrolases"/>
    <property type="match status" value="2"/>
</dbReference>
<protein>
    <submittedName>
        <fullName evidence="11">Chromatin structure-remodeling complex protein SYD isoform X3</fullName>
    </submittedName>
</protein>
<dbReference type="RefSeq" id="XP_050942100.1">
    <property type="nucleotide sequence ID" value="XM_051086143.1"/>
</dbReference>
<dbReference type="Gene3D" id="3.40.50.300">
    <property type="entry name" value="P-loop containing nucleotide triphosphate hydrolases"/>
    <property type="match status" value="1"/>
</dbReference>
<organism evidence="10 11">
    <name type="scientific">Cucumis melo</name>
    <name type="common">Muskmelon</name>
    <dbReference type="NCBI Taxonomy" id="3656"/>
    <lineage>
        <taxon>Eukaryota</taxon>
        <taxon>Viridiplantae</taxon>
        <taxon>Streptophyta</taxon>
        <taxon>Embryophyta</taxon>
        <taxon>Tracheophyta</taxon>
        <taxon>Spermatophyta</taxon>
        <taxon>Magnoliopsida</taxon>
        <taxon>eudicotyledons</taxon>
        <taxon>Gunneridae</taxon>
        <taxon>Pentapetalae</taxon>
        <taxon>rosids</taxon>
        <taxon>fabids</taxon>
        <taxon>Cucurbitales</taxon>
        <taxon>Cucurbitaceae</taxon>
        <taxon>Benincaseae</taxon>
        <taxon>Cucumis</taxon>
    </lineage>
</organism>
<evidence type="ECO:0000259" key="9">
    <source>
        <dbReference type="PROSITE" id="PS51204"/>
    </source>
</evidence>
<feature type="region of interest" description="Disordered" evidence="6">
    <location>
        <begin position="104"/>
        <end position="288"/>
    </location>
</feature>
<dbReference type="SMART" id="SM00951">
    <property type="entry name" value="QLQ"/>
    <property type="match status" value="1"/>
</dbReference>
<feature type="region of interest" description="Disordered" evidence="6">
    <location>
        <begin position="2461"/>
        <end position="2526"/>
    </location>
</feature>
<evidence type="ECO:0000313" key="10">
    <source>
        <dbReference type="Proteomes" id="UP001652600"/>
    </source>
</evidence>
<evidence type="ECO:0000259" key="7">
    <source>
        <dbReference type="PROSITE" id="PS51192"/>
    </source>
</evidence>
<dbReference type="SMART" id="SM00487">
    <property type="entry name" value="DEXDc"/>
    <property type="match status" value="1"/>
</dbReference>
<keyword evidence="4" id="KW-0804">Transcription</keyword>
<feature type="compositionally biased region" description="Polar residues" evidence="6">
    <location>
        <begin position="206"/>
        <end position="226"/>
    </location>
</feature>
<name>A0ABM3KWE1_CUCME</name>
<dbReference type="PROSITE" id="PS51204">
    <property type="entry name" value="HSA"/>
    <property type="match status" value="1"/>
</dbReference>
<comment type="subcellular location">
    <subcellularLocation>
        <location evidence="1">Nucleus</location>
    </subcellularLocation>
</comment>
<feature type="compositionally biased region" description="Polar residues" evidence="6">
    <location>
        <begin position="145"/>
        <end position="169"/>
    </location>
</feature>
<evidence type="ECO:0000256" key="2">
    <source>
        <dbReference type="ARBA" id="ARBA00022801"/>
    </source>
</evidence>
<dbReference type="InterPro" id="IPR014978">
    <property type="entry name" value="Gln-Leu-Gln_QLQ"/>
</dbReference>
<dbReference type="InterPro" id="IPR001650">
    <property type="entry name" value="Helicase_C-like"/>
</dbReference>
<evidence type="ECO:0000256" key="3">
    <source>
        <dbReference type="ARBA" id="ARBA00023015"/>
    </source>
</evidence>
<dbReference type="Pfam" id="PF00271">
    <property type="entry name" value="Helicase_C"/>
    <property type="match status" value="1"/>
</dbReference>
<evidence type="ECO:0000259" key="8">
    <source>
        <dbReference type="PROSITE" id="PS51194"/>
    </source>
</evidence>
<feature type="compositionally biased region" description="Basic and acidic residues" evidence="6">
    <location>
        <begin position="2492"/>
        <end position="2506"/>
    </location>
</feature>
<dbReference type="InterPro" id="IPR038718">
    <property type="entry name" value="SNF2-like_sf"/>
</dbReference>
<feature type="compositionally biased region" description="Low complexity" evidence="6">
    <location>
        <begin position="1710"/>
        <end position="1729"/>
    </location>
</feature>
<dbReference type="SMART" id="SM00490">
    <property type="entry name" value="HELICc"/>
    <property type="match status" value="1"/>
</dbReference>
<dbReference type="InterPro" id="IPR014001">
    <property type="entry name" value="Helicase_ATP-bd"/>
</dbReference>
<dbReference type="Pfam" id="PF00176">
    <property type="entry name" value="SNF2-rel_dom"/>
    <property type="match status" value="1"/>
</dbReference>
<keyword evidence="2" id="KW-0378">Hydrolase</keyword>
<dbReference type="PANTHER" id="PTHR10799">
    <property type="entry name" value="SNF2/RAD54 HELICASE FAMILY"/>
    <property type="match status" value="1"/>
</dbReference>
<feature type="compositionally biased region" description="Basic and acidic residues" evidence="6">
    <location>
        <begin position="170"/>
        <end position="189"/>
    </location>
</feature>
<evidence type="ECO:0000256" key="6">
    <source>
        <dbReference type="SAM" id="MobiDB-lite"/>
    </source>
</evidence>
<proteinExistence type="predicted"/>
<dbReference type="CDD" id="cd18793">
    <property type="entry name" value="SF2_C_SNF"/>
    <property type="match status" value="1"/>
</dbReference>
<evidence type="ECO:0000313" key="11">
    <source>
        <dbReference type="RefSeq" id="XP_050942100.1"/>
    </source>
</evidence>
<evidence type="ECO:0000256" key="4">
    <source>
        <dbReference type="ARBA" id="ARBA00023163"/>
    </source>
</evidence>
<sequence length="2526" mass="277578">MAASQNVELEAAKFLHKLIQESRDEPAKLATKLYVILQHMKSSGKEHSMPYQVISRAMETVINQHGLDIEALRASRLPLTGGTQMGDSSTAQYAVAGSSSVVGAAKDSKMGISGSEMSKSSPLASSKPPVGPSSTDHDYYPGSATHRSGQSFDQESPSSLDSRSANSQSQEKHDSVNWDKQLNDKDGKKGSKKRKKVDTSVVEPPSDNTHQLDTRNSLVNPRNVKTNRVEPPAYLAKGGNIEQVKHGLTKATEKPIDPQLYSVNRGDGTSTSNEKVLESELPMPSTSSVDATKMIQGTWRNNAPEMSMLRNSASREAGKLPVSQVPTPSQSRLPFKEQQLKQLRAQCLVFLAFRNGLMPKKLHLEIALGNNFPKEEGLRKDVDPRGISQSFNEARSSNEGMMPSGKLDAGRETGMVAPGTVSAGRTFEADSMKEVDNRRVEEKKGTPPDYSVQAEVRKAEAEGMREKTTAQTCLSSGSHPPDFSGTRGVLTAHNPVEDLENSNLQATAAAGISKPLNPETVGWTGIGSTNEVSRVSLPAFASQHELVVDRKNDVSAQLHIVRNNSGLGSQHIDSQSSFSMGERWKPISGTYDQYHAVMPSRDASVIPNIASHDDMHVPESESRCITEVQKVASIDEGKNGSLNTMEQEDNGKSMPSDLPMSPKYTMSEKWIMDRQKKKLLNEQNWLLKQQKTEKRIITCFDKLKDTVSSSEDISAKTRSVIELKKLQLLQLQRRLRNDFLNDFFKPISTEMDRLKSFKKHKHGRRIKQLEKFEQRMKEERQKRIRERQKEFFGEIEVHKERLDDVFKVKRERWKGFNKYVKEFHKRKERIHREKIDRIQREKINLLKINDVEGYLRMVQDAKSDRVKQLLKETEKYLQKLGSKLQEAKSMASDMDDGGAVNIAEKSESAIENEDEAKHYLESNEKYYMMAHSVKESIAEQPSCLQGGKLREYQMNGLRWLVSLYNNHLNGILADEMGLGKTVQVISLICYLMETKNDRGPFLVVVPSSVLPGWESEINFWAPSVLKIVYSGPPEERRRLFKERIVHQKFNVLLTTYEYLMNKHDRPKLSKIHWHYIIIDEGHRIKNASCKLNADLKHYQSSHRLLLTGTPLQNNLEELWALLNFLLPNIFNSSEDFSQWFNKPFESNGDNSADQALLSEEENLLIINRLHQVLRPFVLRRLKHKVENELPEKIERLVRCEASAYQKLLMRRVEDNLGSIGSTKVRSVHNSVMELRNICNHPYLSQLHAEEVDNLIPKHYLPPIVRLCGKLEMLDRILPKLKATDHRVLFFSTMTRLLDVMEEYLQWKQYRYLRLDGHTSGGDRGALIELFNRQNSPYFIFLLSIRAGGVGVNLQAADTVIIFDTDWNPQVDLQAQARAHRIGQKRDVLVLRFETVQTVEEQVRAAAEHKLGVANQSITAGFFDNNTSAEDRREYLESLLRECKKEEAAPVLDDDALNDLLARSESEIDVFETVDKERQEHEMATWKKLVLGHGISEPVPSIPSRLVTDDDLKVFYETMKITEEVPKAGEASHAGVKRKSEYLGSLDTQHYGRGKRAREVRSYEEQWTEEEFEKMCKVDSPESPRPKDAVAGEPSASVSGSVEATVLKKEEHASSPLPPVQPLAPVQPMPQHQTPPSKRGRGRPKRSTVDKLPAPVVPPPSLSITAKTETGLQGETISSISKTGCLDSLPGQGITGQIASGTAPNSQLTTPVPSIIPASESAPACSPAPIQAKHGRKTQTGQEAPRRRGKKQGIVPPPVPCSLSSDLRQDDPSQGKLTNPVAGQVNVASDVGSNASPTQPPTSFPGSASSKPITGPNDQPAIGVSSNLEPSAAMPSVSSISQIAPNLIPKPVQPRGPYRKTQNAAGAPRRRGKKQAGATPALPNTMAAASLSSNINLQKNHMDSSSSKAVVVSPKENIVNQATNIISEQLHRITGQGLESSKSTDNSNQGKETVSLSTCVSTVGSQVSTEQSQNTEHLSKSTGAAQDATISNNIVDETLKSHSLQDTPAVPVCGPPTTSLSSSVTVEMSPKPVIDVAPETAPSSQPIHSLPSVASTLQLPSQSPPPGFVQPKRQGRKTPRSREEPPRRRGRKPASLASVVPDGGSVSKEAKDLNVHVQPTQMGDSGSKDTCLKGKTGTENLESTSVQHVAGVTQIVDTHSLGPKRKEQAPKTAQQKQLLASSTKSDATGTLDRTTISGRYQTANVNDVARVMKEVFSGTGLSKAKVGESSGKESKDAPAMPVLSKSSVEVIRNNQSEATLATILNSNIPVGAHELESSVRASEVRPGSANASEECIIPKIDEENKLVESKETSAACSIVVGEPPLDKAATKLGSPSSLPAENESMERSPVSSPADNVIAVVETVVCDEADVPTENERCPLTDGVGDSKMAICNEADVPPVSDTVQGPANSFTSVELTIHDQVDVPPVSDSANAPNDTSTICDQADATPASELKQDPVDSATLACDHADVPTVSDSLPENKSPNLDLPSGSPPVKDETTVETRERSLEETPVNQSSVESETEDPKQSE</sequence>
<dbReference type="InterPro" id="IPR000330">
    <property type="entry name" value="SNF2_N"/>
</dbReference>
<keyword evidence="5" id="KW-0539">Nucleus</keyword>
<dbReference type="InterPro" id="IPR029295">
    <property type="entry name" value="SnAC"/>
</dbReference>
<feature type="compositionally biased region" description="Polar residues" evidence="6">
    <location>
        <begin position="1663"/>
        <end position="1681"/>
    </location>
</feature>
<dbReference type="CDD" id="cd17996">
    <property type="entry name" value="DEXHc_SMARCA2_SMARCA4"/>
    <property type="match status" value="1"/>
</dbReference>
<feature type="region of interest" description="Disordered" evidence="6">
    <location>
        <begin position="2159"/>
        <end position="2191"/>
    </location>
</feature>
<dbReference type="InterPro" id="IPR049730">
    <property type="entry name" value="SNF2/RAD54-like_C"/>
</dbReference>
<dbReference type="Gene3D" id="3.40.50.10810">
    <property type="entry name" value="Tandem AAA-ATPase domain"/>
    <property type="match status" value="1"/>
</dbReference>
<dbReference type="PROSITE" id="PS51194">
    <property type="entry name" value="HELICASE_CTER"/>
    <property type="match status" value="1"/>
</dbReference>
<feature type="region of interest" description="Disordered" evidence="6">
    <location>
        <begin position="638"/>
        <end position="660"/>
    </location>
</feature>
<dbReference type="PROSITE" id="PS51192">
    <property type="entry name" value="HELICASE_ATP_BIND_1"/>
    <property type="match status" value="1"/>
</dbReference>
<gene>
    <name evidence="11" type="primary">LOC103483787</name>
</gene>
<feature type="domain" description="HSA" evidence="9">
    <location>
        <begin position="774"/>
        <end position="848"/>
    </location>
</feature>
<dbReference type="GeneID" id="103483787"/>
<dbReference type="InterPro" id="IPR014012">
    <property type="entry name" value="HSA_dom"/>
</dbReference>
<feature type="compositionally biased region" description="Low complexity" evidence="6">
    <location>
        <begin position="115"/>
        <end position="128"/>
    </location>
</feature>
<dbReference type="Proteomes" id="UP001652600">
    <property type="component" value="Chromosome 6"/>
</dbReference>
<feature type="region of interest" description="Disordered" evidence="6">
    <location>
        <begin position="1563"/>
        <end position="1886"/>
    </location>
</feature>
<feature type="compositionally biased region" description="Pro residues" evidence="6">
    <location>
        <begin position="1615"/>
        <end position="1627"/>
    </location>
</feature>
<feature type="compositionally biased region" description="Polar residues" evidence="6">
    <location>
        <begin position="2170"/>
        <end position="2191"/>
    </location>
</feature>
<feature type="compositionally biased region" description="Polar residues" evidence="6">
    <location>
        <begin position="1694"/>
        <end position="1709"/>
    </location>
</feature>